<evidence type="ECO:0000256" key="2">
    <source>
        <dbReference type="SAM" id="Phobius"/>
    </source>
</evidence>
<reference evidence="3" key="2">
    <citation type="submission" date="2021-01" db="EMBL/GenBank/DDBJ databases">
        <authorList>
            <person name="Schikora-Tamarit M.A."/>
        </authorList>
    </citation>
    <scope>NUCLEOTIDE SEQUENCE</scope>
    <source>
        <strain evidence="3">CBS2887</strain>
    </source>
</reference>
<keyword evidence="2" id="KW-0812">Transmembrane</keyword>
<keyword evidence="2" id="KW-0472">Membrane</keyword>
<comment type="caution">
    <text evidence="3">The sequence shown here is derived from an EMBL/GenBank/DDBJ whole genome shotgun (WGS) entry which is preliminary data.</text>
</comment>
<organism evidence="3 4">
    <name type="scientific">Wickerhamomyces pijperi</name>
    <name type="common">Yeast</name>
    <name type="synonym">Pichia pijperi</name>
    <dbReference type="NCBI Taxonomy" id="599730"/>
    <lineage>
        <taxon>Eukaryota</taxon>
        <taxon>Fungi</taxon>
        <taxon>Dikarya</taxon>
        <taxon>Ascomycota</taxon>
        <taxon>Saccharomycotina</taxon>
        <taxon>Saccharomycetes</taxon>
        <taxon>Phaffomycetales</taxon>
        <taxon>Wickerhamomycetaceae</taxon>
        <taxon>Wickerhamomyces</taxon>
    </lineage>
</organism>
<name>A0A9P8TNF9_WICPI</name>
<evidence type="ECO:0000256" key="1">
    <source>
        <dbReference type="SAM" id="MobiDB-lite"/>
    </source>
</evidence>
<keyword evidence="2" id="KW-1133">Transmembrane helix</keyword>
<evidence type="ECO:0000313" key="3">
    <source>
        <dbReference type="EMBL" id="KAH3685145.1"/>
    </source>
</evidence>
<keyword evidence="4" id="KW-1185">Reference proteome</keyword>
<proteinExistence type="predicted"/>
<feature type="compositionally biased region" description="Low complexity" evidence="1">
    <location>
        <begin position="10"/>
        <end position="22"/>
    </location>
</feature>
<dbReference type="AlphaFoldDB" id="A0A9P8TNF9"/>
<dbReference type="EMBL" id="JAEUBG010002137">
    <property type="protein sequence ID" value="KAH3685145.1"/>
    <property type="molecule type" value="Genomic_DNA"/>
</dbReference>
<feature type="region of interest" description="Disordered" evidence="1">
    <location>
        <begin position="1"/>
        <end position="25"/>
    </location>
</feature>
<sequence length="333" mass="39190">MSFFRSLFGNTRNNNSRRPTNTQRGEQIQIPSLRDLVSSSATSLLNKLTTNTSPSVEEIRLDMLNNFLHKHTIPYKQGRIVLLWKERTTYEEYQEYLHQSLNERTIMPSQSSQGGKSWYCVDVILPFVVPDVKTSPTVADDFKGIDMNLSNLFRVDCQRERFYLLRGINVKVTVNDENFYFIYEGVAQLPITNAQTMRLQRQKVERFSDVYNVTFKTGNDGRIFARTEEVYSPVFLRYKDYLVDVLMFKLWVFSKHGFGLNTLWMFSALIFHYSFTTVLLFVLAFAVFRDSIASREYVRDNKRKYMDQERTSRTNLETLFKEMVYVGTQELAY</sequence>
<protein>
    <submittedName>
        <fullName evidence="3">Uncharacterized protein</fullName>
    </submittedName>
</protein>
<accession>A0A9P8TNF9</accession>
<feature type="transmembrane region" description="Helical" evidence="2">
    <location>
        <begin position="263"/>
        <end position="288"/>
    </location>
</feature>
<evidence type="ECO:0000313" key="4">
    <source>
        <dbReference type="Proteomes" id="UP000774326"/>
    </source>
</evidence>
<gene>
    <name evidence="3" type="ORF">WICPIJ_003912</name>
</gene>
<reference evidence="3" key="1">
    <citation type="journal article" date="2021" name="Open Biol.">
        <title>Shared evolutionary footprints suggest mitochondrial oxidative damage underlies multiple complex I losses in fungi.</title>
        <authorList>
            <person name="Schikora-Tamarit M.A."/>
            <person name="Marcet-Houben M."/>
            <person name="Nosek J."/>
            <person name="Gabaldon T."/>
        </authorList>
    </citation>
    <scope>NUCLEOTIDE SEQUENCE</scope>
    <source>
        <strain evidence="3">CBS2887</strain>
    </source>
</reference>
<dbReference type="Proteomes" id="UP000774326">
    <property type="component" value="Unassembled WGS sequence"/>
</dbReference>